<reference evidence="2 3" key="1">
    <citation type="submission" date="2018-05" db="EMBL/GenBank/DDBJ databases">
        <title>Pedobacter paludis sp. nov., isolated from wetland soil.</title>
        <authorList>
            <person name="Zhang Y."/>
            <person name="Wang G."/>
        </authorList>
    </citation>
    <scope>NUCLEOTIDE SEQUENCE [LARGE SCALE GENOMIC DNA]</scope>
    <source>
        <strain evidence="2 3">KCTC22721</strain>
    </source>
</reference>
<dbReference type="SUPFAM" id="SSF52540">
    <property type="entry name" value="P-loop containing nucleoside triphosphate hydrolases"/>
    <property type="match status" value="1"/>
</dbReference>
<dbReference type="InterPro" id="IPR027417">
    <property type="entry name" value="P-loop_NTPase"/>
</dbReference>
<accession>A0A317EJT6</accession>
<proteinExistence type="predicted"/>
<dbReference type="InterPro" id="IPR051396">
    <property type="entry name" value="Bact_Antivir_Def_Nuclease"/>
</dbReference>
<organism evidence="2 3">
    <name type="scientific">Pedobacter yonginense</name>
    <dbReference type="NCBI Taxonomy" id="651869"/>
    <lineage>
        <taxon>Bacteria</taxon>
        <taxon>Pseudomonadati</taxon>
        <taxon>Bacteroidota</taxon>
        <taxon>Sphingobacteriia</taxon>
        <taxon>Sphingobacteriales</taxon>
        <taxon>Sphingobacteriaceae</taxon>
        <taxon>Pedobacter</taxon>
    </lineage>
</organism>
<dbReference type="PANTHER" id="PTHR43581:SF4">
    <property type="entry name" value="ATP_GTP PHOSPHATASE"/>
    <property type="match status" value="1"/>
</dbReference>
<dbReference type="AlphaFoldDB" id="A0A317EJT6"/>
<feature type="domain" description="Endonuclease GajA/Old nuclease/RecF-like AAA" evidence="1">
    <location>
        <begin position="72"/>
        <end position="516"/>
    </location>
</feature>
<dbReference type="Pfam" id="PF13175">
    <property type="entry name" value="AAA_15"/>
    <property type="match status" value="1"/>
</dbReference>
<dbReference type="OrthoDB" id="997844at2"/>
<dbReference type="Proteomes" id="UP000245379">
    <property type="component" value="Unassembled WGS sequence"/>
</dbReference>
<evidence type="ECO:0000313" key="3">
    <source>
        <dbReference type="Proteomes" id="UP000245379"/>
    </source>
</evidence>
<sequence>MKKKDLEPANGFKLIAVKTLPECDERYLKVLTGEKIYYFYNNYHIDEVTEHISSIDSLCNDLFNVNGTNVNISAIVGKNGCGKSALVEILLRIIHNLCANQQLPRKYIPLTDFHAALYYYQDGYKKLEIKGNDSYLYQYKADRTLPKKAIRNEKISPFFYTMAVNYSHYAYNVNDYPEGNWLDPLFYKNDGYQAPIVLTPMRNKGNIEINNEKTLLRSRLLANLVLPVRNNFSFRNITGNLEAYKINLKLKSSKRMRELWMIDADKKKDREMYTLQNIVNQREVLMSKLNVLYPFKYEHLGEEYNIAIDYIVYKLVRISLQYPEYRDFFSKKTKKFDEDKIDAFLEKIVDDHSHITFKLRQTLNFLLFQNIELKDQSILISELEKMLSDMRQKYGRKIADTIEMIPPPLFEIEVIMRSTTNPNIDIKLDSLSSGEKQMIYSVNSMLYHLINLNSVEEKDDKVKYKDVCIILEEIEMYFHPEMQRTYIKYILDCLSRIDLEEIKSINICFVTHSPFILSDLPNTNILFLAENGLPVEREQSFNTFAANIHDLLRQSFFLAQGSMGEFAKSKINDTIAYLNYCRTEKELEELKKDENIKDEVIGAKIEEVAKAKNNVIELDSQKHKNLITIIDEPILKQKLTQLYDEYHPTDLELELIREKIAKLRLRAEKIQKKS</sequence>
<dbReference type="RefSeq" id="WP_109926435.1">
    <property type="nucleotide sequence ID" value="NZ_QGNZ01000003.1"/>
</dbReference>
<dbReference type="EMBL" id="QGNZ01000003">
    <property type="protein sequence ID" value="PWS27101.1"/>
    <property type="molecule type" value="Genomic_DNA"/>
</dbReference>
<name>A0A317EJT6_9SPHI</name>
<gene>
    <name evidence="2" type="ORF">DHW03_13940</name>
</gene>
<dbReference type="Gene3D" id="3.40.50.300">
    <property type="entry name" value="P-loop containing nucleotide triphosphate hydrolases"/>
    <property type="match status" value="1"/>
</dbReference>
<comment type="caution">
    <text evidence="2">The sequence shown here is derived from an EMBL/GenBank/DDBJ whole genome shotgun (WGS) entry which is preliminary data.</text>
</comment>
<dbReference type="PANTHER" id="PTHR43581">
    <property type="entry name" value="ATP/GTP PHOSPHATASE"/>
    <property type="match status" value="1"/>
</dbReference>
<dbReference type="InterPro" id="IPR041685">
    <property type="entry name" value="AAA_GajA/Old/RecF-like"/>
</dbReference>
<protein>
    <recommendedName>
        <fullName evidence="1">Endonuclease GajA/Old nuclease/RecF-like AAA domain-containing protein</fullName>
    </recommendedName>
</protein>
<evidence type="ECO:0000313" key="2">
    <source>
        <dbReference type="EMBL" id="PWS27101.1"/>
    </source>
</evidence>
<evidence type="ECO:0000259" key="1">
    <source>
        <dbReference type="Pfam" id="PF13175"/>
    </source>
</evidence>
<keyword evidence="3" id="KW-1185">Reference proteome</keyword>